<dbReference type="GO" id="GO:0008061">
    <property type="term" value="F:chitin binding"/>
    <property type="evidence" value="ECO:0007669"/>
    <property type="project" value="UniProtKB-KW"/>
</dbReference>
<keyword evidence="3" id="KW-0677">Repeat</keyword>
<dbReference type="Proteomes" id="UP000186922">
    <property type="component" value="Unassembled WGS sequence"/>
</dbReference>
<feature type="domain" description="Chitin-binding type-2" evidence="7">
    <location>
        <begin position="51"/>
        <end position="106"/>
    </location>
</feature>
<dbReference type="PANTHER" id="PTHR23301:SF0">
    <property type="entry name" value="CHITIN-BINDING TYPE-2 DOMAIN-CONTAINING PROTEIN-RELATED"/>
    <property type="match status" value="1"/>
</dbReference>
<dbReference type="InterPro" id="IPR036508">
    <property type="entry name" value="Chitin-bd_dom_sf"/>
</dbReference>
<evidence type="ECO:0000256" key="6">
    <source>
        <dbReference type="SAM" id="MobiDB-lite"/>
    </source>
</evidence>
<organism evidence="8 9">
    <name type="scientific">Ramazzottius varieornatus</name>
    <name type="common">Water bear</name>
    <name type="synonym">Tardigrade</name>
    <dbReference type="NCBI Taxonomy" id="947166"/>
    <lineage>
        <taxon>Eukaryota</taxon>
        <taxon>Metazoa</taxon>
        <taxon>Ecdysozoa</taxon>
        <taxon>Tardigrada</taxon>
        <taxon>Eutardigrada</taxon>
        <taxon>Parachela</taxon>
        <taxon>Hypsibioidea</taxon>
        <taxon>Ramazzottiidae</taxon>
        <taxon>Ramazzottius</taxon>
    </lineage>
</organism>
<feature type="domain" description="Chitin-binding type-2" evidence="7">
    <location>
        <begin position="160"/>
        <end position="219"/>
    </location>
</feature>
<gene>
    <name evidence="8" type="primary">RvY_00261-1</name>
    <name evidence="8" type="synonym">RvY_00261.1</name>
    <name evidence="8" type="ORF">RvY_00261</name>
</gene>
<keyword evidence="1" id="KW-0147">Chitin-binding</keyword>
<protein>
    <recommendedName>
        <fullName evidence="7">Chitin-binding type-2 domain-containing protein</fullName>
    </recommendedName>
</protein>
<evidence type="ECO:0000259" key="7">
    <source>
        <dbReference type="PROSITE" id="PS50940"/>
    </source>
</evidence>
<reference evidence="8 9" key="1">
    <citation type="journal article" date="2016" name="Nat. Commun.">
        <title>Extremotolerant tardigrade genome and improved radiotolerance of human cultured cells by tardigrade-unique protein.</title>
        <authorList>
            <person name="Hashimoto T."/>
            <person name="Horikawa D.D."/>
            <person name="Saito Y."/>
            <person name="Kuwahara H."/>
            <person name="Kozuka-Hata H."/>
            <person name="Shin-I T."/>
            <person name="Minakuchi Y."/>
            <person name="Ohishi K."/>
            <person name="Motoyama A."/>
            <person name="Aizu T."/>
            <person name="Enomoto A."/>
            <person name="Kondo K."/>
            <person name="Tanaka S."/>
            <person name="Hara Y."/>
            <person name="Koshikawa S."/>
            <person name="Sagara H."/>
            <person name="Miura T."/>
            <person name="Yokobori S."/>
            <person name="Miyagawa K."/>
            <person name="Suzuki Y."/>
            <person name="Kubo T."/>
            <person name="Oyama M."/>
            <person name="Kohara Y."/>
            <person name="Fujiyama A."/>
            <person name="Arakawa K."/>
            <person name="Katayama T."/>
            <person name="Toyoda A."/>
            <person name="Kunieda T."/>
        </authorList>
    </citation>
    <scope>NUCLEOTIDE SEQUENCE [LARGE SCALE GENOMIC DNA]</scope>
    <source>
        <strain evidence="8 9">YOKOZUNA-1</strain>
    </source>
</reference>
<keyword evidence="4" id="KW-1015">Disulfide bond</keyword>
<evidence type="ECO:0000313" key="8">
    <source>
        <dbReference type="EMBL" id="GAU87419.1"/>
    </source>
</evidence>
<keyword evidence="2" id="KW-0732">Signal</keyword>
<keyword evidence="5" id="KW-0325">Glycoprotein</keyword>
<dbReference type="InterPro" id="IPR002557">
    <property type="entry name" value="Chitin-bd_dom"/>
</dbReference>
<dbReference type="PROSITE" id="PS50940">
    <property type="entry name" value="CHIT_BIND_II"/>
    <property type="match status" value="2"/>
</dbReference>
<dbReference type="Pfam" id="PF01607">
    <property type="entry name" value="CBM_14"/>
    <property type="match status" value="2"/>
</dbReference>
<dbReference type="InterPro" id="IPR051940">
    <property type="entry name" value="Chitin_bind-dev_reg"/>
</dbReference>
<evidence type="ECO:0000256" key="5">
    <source>
        <dbReference type="ARBA" id="ARBA00023180"/>
    </source>
</evidence>
<accession>A0A1D1UC68</accession>
<proteinExistence type="predicted"/>
<keyword evidence="9" id="KW-1185">Reference proteome</keyword>
<evidence type="ECO:0000256" key="1">
    <source>
        <dbReference type="ARBA" id="ARBA00022669"/>
    </source>
</evidence>
<evidence type="ECO:0000256" key="2">
    <source>
        <dbReference type="ARBA" id="ARBA00022729"/>
    </source>
</evidence>
<evidence type="ECO:0000256" key="3">
    <source>
        <dbReference type="ARBA" id="ARBA00022737"/>
    </source>
</evidence>
<name>A0A1D1UC68_RAMVA</name>
<comment type="caution">
    <text evidence="8">The sequence shown here is derived from an EMBL/GenBank/DDBJ whole genome shotgun (WGS) entry which is preliminary data.</text>
</comment>
<dbReference type="Gene3D" id="2.170.140.10">
    <property type="entry name" value="Chitin binding domain"/>
    <property type="match status" value="2"/>
</dbReference>
<dbReference type="OrthoDB" id="6106109at2759"/>
<dbReference type="SMART" id="SM00494">
    <property type="entry name" value="ChtBD2"/>
    <property type="match status" value="2"/>
</dbReference>
<dbReference type="SUPFAM" id="SSF57625">
    <property type="entry name" value="Invertebrate chitin-binding proteins"/>
    <property type="match status" value="2"/>
</dbReference>
<feature type="region of interest" description="Disordered" evidence="6">
    <location>
        <begin position="228"/>
        <end position="260"/>
    </location>
</feature>
<dbReference type="STRING" id="947166.A0A1D1UC68"/>
<feature type="compositionally biased region" description="Low complexity" evidence="6">
    <location>
        <begin position="231"/>
        <end position="247"/>
    </location>
</feature>
<sequence>MTTQSQWEYISTTPSSLHPSFITDTDANAAAITCKDSTTKLNEKEQLGPRPDLCKQGTGRYPAPDCRYYVQCTGINAAVARCPGGFVFDPVGSQCDWPSKNLQCLQSCYESGNFDKPQNPEPTPSVTPQPFLTTTIDSDIRTANLSCNESHCVPKAGCQVELCKEPRGQFEIIGNCSKFANCWENCAYITDCPDYLVFTDLKGACDLPFNLPQDHRCYTSPYSGGQHTLEASTTAGSSSGSTLPAGAEQDQDNDGGINSNSNNGYTFAPLKFPSFAMNQMQGTGPGRMVQAQW</sequence>
<dbReference type="PANTHER" id="PTHR23301">
    <property type="entry name" value="CHITIN BINDING PERITROPHIN-A"/>
    <property type="match status" value="1"/>
</dbReference>
<dbReference type="EMBL" id="BDGG01000001">
    <property type="protein sequence ID" value="GAU87419.1"/>
    <property type="molecule type" value="Genomic_DNA"/>
</dbReference>
<dbReference type="GO" id="GO:0005576">
    <property type="term" value="C:extracellular region"/>
    <property type="evidence" value="ECO:0007669"/>
    <property type="project" value="InterPro"/>
</dbReference>
<evidence type="ECO:0000313" key="9">
    <source>
        <dbReference type="Proteomes" id="UP000186922"/>
    </source>
</evidence>
<dbReference type="AlphaFoldDB" id="A0A1D1UC68"/>
<evidence type="ECO:0000256" key="4">
    <source>
        <dbReference type="ARBA" id="ARBA00023157"/>
    </source>
</evidence>